<comment type="caution">
    <text evidence="1">The sequence shown here is derived from an EMBL/GenBank/DDBJ whole genome shotgun (WGS) entry which is preliminary data.</text>
</comment>
<accession>A0A540VKS0</accession>
<dbReference type="AlphaFoldDB" id="A0A540VKS0"/>
<name>A0A540VKS0_9CHLR</name>
<proteinExistence type="predicted"/>
<gene>
    <name evidence="1" type="ORF">FKZ61_02650</name>
</gene>
<reference evidence="1 2" key="1">
    <citation type="submission" date="2019-06" db="EMBL/GenBank/DDBJ databases">
        <title>Genome sequence of Litorilinea aerophila BAA-2444.</title>
        <authorList>
            <person name="Maclea K.S."/>
            <person name="Maurais E.G."/>
            <person name="Iannazzi L.C."/>
        </authorList>
    </citation>
    <scope>NUCLEOTIDE SEQUENCE [LARGE SCALE GENOMIC DNA]</scope>
    <source>
        <strain evidence="1 2">ATCC BAA-2444</strain>
    </source>
</reference>
<keyword evidence="2" id="KW-1185">Reference proteome</keyword>
<dbReference type="Proteomes" id="UP000317371">
    <property type="component" value="Unassembled WGS sequence"/>
</dbReference>
<sequence>MPIILSLSKNQDTLWAAGPEGLFRVTDAGLEAVPQPQEHLYCCCAIHDRILVGGLPHGVAYSLQMGENWQAGWMDNVEAPVVALAPDPQVEQSGVLLAATDGGGILRTTNRGQHWYLRNFGLRSFTVLALAWAPPAPADAWPRWQYVFAATEEGVYHSPNGGRGWKRSECPEAIYQTLAVDPDFHRTGVVLAGTEGQGLFRSTDAGHSFQPVPDTPAQVNALLATPTGWLLSDESQLWHSADGLHWTPMPGSQAALVFLADGERVWAGNDEGITTVGLAVEI</sequence>
<evidence type="ECO:0000313" key="2">
    <source>
        <dbReference type="Proteomes" id="UP000317371"/>
    </source>
</evidence>
<protein>
    <recommendedName>
        <fullName evidence="3">Exo-alpha-sialidase</fullName>
    </recommendedName>
</protein>
<dbReference type="OrthoDB" id="137977at2"/>
<dbReference type="Gene3D" id="2.130.10.10">
    <property type="entry name" value="YVTN repeat-like/Quinoprotein amine dehydrogenase"/>
    <property type="match status" value="1"/>
</dbReference>
<organism evidence="1 2">
    <name type="scientific">Litorilinea aerophila</name>
    <dbReference type="NCBI Taxonomy" id="1204385"/>
    <lineage>
        <taxon>Bacteria</taxon>
        <taxon>Bacillati</taxon>
        <taxon>Chloroflexota</taxon>
        <taxon>Caldilineae</taxon>
        <taxon>Caldilineales</taxon>
        <taxon>Caldilineaceae</taxon>
        <taxon>Litorilinea</taxon>
    </lineage>
</organism>
<dbReference type="InParanoid" id="A0A540VKS0"/>
<dbReference type="RefSeq" id="WP_141608530.1">
    <property type="nucleotide sequence ID" value="NZ_VIGC02000003.1"/>
</dbReference>
<evidence type="ECO:0008006" key="3">
    <source>
        <dbReference type="Google" id="ProtNLM"/>
    </source>
</evidence>
<dbReference type="InterPro" id="IPR015943">
    <property type="entry name" value="WD40/YVTN_repeat-like_dom_sf"/>
</dbReference>
<evidence type="ECO:0000313" key="1">
    <source>
        <dbReference type="EMBL" id="TQE97337.1"/>
    </source>
</evidence>
<dbReference type="EMBL" id="VIGC01000003">
    <property type="protein sequence ID" value="TQE97337.1"/>
    <property type="molecule type" value="Genomic_DNA"/>
</dbReference>
<dbReference type="SUPFAM" id="SSF110296">
    <property type="entry name" value="Oligoxyloglucan reducing end-specific cellobiohydrolase"/>
    <property type="match status" value="1"/>
</dbReference>